<evidence type="ECO:0000259" key="9">
    <source>
        <dbReference type="PROSITE" id="PS51371"/>
    </source>
</evidence>
<dbReference type="Proteomes" id="UP000198806">
    <property type="component" value="Unassembled WGS sequence"/>
</dbReference>
<accession>A0A1I5GXW2</accession>
<keyword evidence="11" id="KW-1185">Reference proteome</keyword>
<dbReference type="STRING" id="1527.SAMN04489757_12356"/>
<evidence type="ECO:0000256" key="2">
    <source>
        <dbReference type="ARBA" id="ARBA00012146"/>
    </source>
</evidence>
<sequence>MNSEIFVIGHTNPDTDSICSAIAYAELKKKITGGNYKAKRAGQINSETKFVLERFGVPAPSYQPDVRTQVKDVEIRKSPGVDGNISLKTAWSTMRQNSDVTLPIVDDQNHLVGLITVGDIAKSYMDVYDNKVLFTAKTPIKNIIDTLDGELVVGDENDYLSEGKVLVSAANPDLMEDYIEEGDLVILGNRYESQLSSIEMKAGCIIVCDGAAVSKSITIMAQNNQCIIIKSPYDTFTVSRLINQSMPISFFMSTKDLITFTSEDYIEDIQVVMAKKRHRHFPIIDKNGCYFGMISRRNLLGARKKKVILMDHNEKSQAVDGIEEAEILEIIDHHRLGSLETISPVFFRNQPLGCTSTIVYLMYKENNVEVEPQIAGLLCSAILSDTLVYRSPTCTEVDRTAAEELAKIANINVEKYAKEMFDAGSNLSSKSPEEIFYQDFKKFTAGDITFGVGQINSMSKEELEKIKDKLIPYMEKAHGDHGVAMLFFMLTNILESSTELLCRGHGARELAINAYRLDRNTENIYLPGVVSRKKQVIPALMFTLQHDS</sequence>
<dbReference type="Gene3D" id="3.10.310.20">
    <property type="entry name" value="DHHA2 domain"/>
    <property type="match status" value="1"/>
</dbReference>
<dbReference type="PROSITE" id="PS51371">
    <property type="entry name" value="CBS"/>
    <property type="match status" value="2"/>
</dbReference>
<feature type="domain" description="CBS" evidence="9">
    <location>
        <begin position="252"/>
        <end position="310"/>
    </location>
</feature>
<dbReference type="SUPFAM" id="SSF75138">
    <property type="entry name" value="HprK N-terminal domain-like"/>
    <property type="match status" value="1"/>
</dbReference>
<dbReference type="EC" id="3.6.1.1" evidence="2"/>
<dbReference type="InterPro" id="IPR038222">
    <property type="entry name" value="DHHA2_dom_sf"/>
</dbReference>
<dbReference type="InterPro" id="IPR000644">
    <property type="entry name" value="CBS_dom"/>
</dbReference>
<keyword evidence="3" id="KW-0479">Metal-binding</keyword>
<dbReference type="SMART" id="SM00116">
    <property type="entry name" value="CBS"/>
    <property type="match status" value="2"/>
</dbReference>
<dbReference type="InterPro" id="IPR001667">
    <property type="entry name" value="DDH_dom"/>
</dbReference>
<organism evidence="10 11">
    <name type="scientific">Anaerocolumna aminovalerica</name>
    <dbReference type="NCBI Taxonomy" id="1527"/>
    <lineage>
        <taxon>Bacteria</taxon>
        <taxon>Bacillati</taxon>
        <taxon>Bacillota</taxon>
        <taxon>Clostridia</taxon>
        <taxon>Lachnospirales</taxon>
        <taxon>Lachnospiraceae</taxon>
        <taxon>Anaerocolumna</taxon>
    </lineage>
</organism>
<evidence type="ECO:0000256" key="1">
    <source>
        <dbReference type="ARBA" id="ARBA00001936"/>
    </source>
</evidence>
<dbReference type="InterPro" id="IPR046342">
    <property type="entry name" value="CBS_dom_sf"/>
</dbReference>
<dbReference type="SUPFAM" id="SSF64182">
    <property type="entry name" value="DHH phosphoesterases"/>
    <property type="match status" value="1"/>
</dbReference>
<evidence type="ECO:0000256" key="6">
    <source>
        <dbReference type="ARBA" id="ARBA00032535"/>
    </source>
</evidence>
<dbReference type="InterPro" id="IPR028979">
    <property type="entry name" value="Ser_kin/Pase_Hpr-like_N_sf"/>
</dbReference>
<dbReference type="FunFam" id="3.90.1640.10:FF:000001">
    <property type="entry name" value="Probable manganese-dependent inorganic pyrophosphatase"/>
    <property type="match status" value="1"/>
</dbReference>
<dbReference type="Pfam" id="PF02833">
    <property type="entry name" value="DHHA2"/>
    <property type="match status" value="1"/>
</dbReference>
<protein>
    <recommendedName>
        <fullName evidence="2">inorganic diphosphatase</fullName>
        <ecNumber evidence="2">3.6.1.1</ecNumber>
    </recommendedName>
    <alternativeName>
        <fullName evidence="6">Pyrophosphate phospho-hydrolase</fullName>
    </alternativeName>
</protein>
<dbReference type="Gene3D" id="3.10.580.10">
    <property type="entry name" value="CBS-domain"/>
    <property type="match status" value="1"/>
</dbReference>
<dbReference type="AlphaFoldDB" id="A0A1I5GXW2"/>
<evidence type="ECO:0000313" key="10">
    <source>
        <dbReference type="EMBL" id="SFO40799.1"/>
    </source>
</evidence>
<dbReference type="InterPro" id="IPR010766">
    <property type="entry name" value="DRTGG"/>
</dbReference>
<dbReference type="Gene3D" id="3.90.1640.10">
    <property type="entry name" value="inorganic pyrophosphatase (n-terminal core)"/>
    <property type="match status" value="1"/>
</dbReference>
<dbReference type="SMART" id="SM01131">
    <property type="entry name" value="DHHA2"/>
    <property type="match status" value="1"/>
</dbReference>
<dbReference type="PANTHER" id="PTHR12112">
    <property type="entry name" value="BNIP - RELATED"/>
    <property type="match status" value="1"/>
</dbReference>
<feature type="domain" description="CBS" evidence="9">
    <location>
        <begin position="74"/>
        <end position="132"/>
    </location>
</feature>
<dbReference type="Pfam" id="PF01368">
    <property type="entry name" value="DHH"/>
    <property type="match status" value="1"/>
</dbReference>
<gene>
    <name evidence="10" type="ORF">SAMN04489757_12356</name>
</gene>
<dbReference type="InterPro" id="IPR038763">
    <property type="entry name" value="DHH_sf"/>
</dbReference>
<dbReference type="EMBL" id="FOWD01000023">
    <property type="protein sequence ID" value="SFO40799.1"/>
    <property type="molecule type" value="Genomic_DNA"/>
</dbReference>
<name>A0A1I5GXW2_9FIRM</name>
<dbReference type="OrthoDB" id="9766150at2"/>
<dbReference type="PANTHER" id="PTHR12112:SF22">
    <property type="entry name" value="MANGANESE-DEPENDENT INORGANIC PYROPHOSPHATASE-RELATED"/>
    <property type="match status" value="1"/>
</dbReference>
<dbReference type="GO" id="GO:0046872">
    <property type="term" value="F:metal ion binding"/>
    <property type="evidence" value="ECO:0007669"/>
    <property type="project" value="UniProtKB-KW"/>
</dbReference>
<evidence type="ECO:0000256" key="7">
    <source>
        <dbReference type="ARBA" id="ARBA00047820"/>
    </source>
</evidence>
<dbReference type="GO" id="GO:0005737">
    <property type="term" value="C:cytoplasm"/>
    <property type="evidence" value="ECO:0007669"/>
    <property type="project" value="InterPro"/>
</dbReference>
<dbReference type="NCBIfam" id="NF011443">
    <property type="entry name" value="PRK14869.1-5"/>
    <property type="match status" value="1"/>
</dbReference>
<keyword evidence="4" id="KW-0378">Hydrolase</keyword>
<dbReference type="Pfam" id="PF00571">
    <property type="entry name" value="CBS"/>
    <property type="match status" value="2"/>
</dbReference>
<dbReference type="InterPro" id="IPR004097">
    <property type="entry name" value="DHHA2"/>
</dbReference>
<dbReference type="Pfam" id="PF07085">
    <property type="entry name" value="DRTGG"/>
    <property type="match status" value="1"/>
</dbReference>
<evidence type="ECO:0000256" key="5">
    <source>
        <dbReference type="ARBA" id="ARBA00023211"/>
    </source>
</evidence>
<dbReference type="GO" id="GO:0004427">
    <property type="term" value="F:inorganic diphosphate phosphatase activity"/>
    <property type="evidence" value="ECO:0007669"/>
    <property type="project" value="UniProtKB-EC"/>
</dbReference>
<evidence type="ECO:0000256" key="3">
    <source>
        <dbReference type="ARBA" id="ARBA00022723"/>
    </source>
</evidence>
<dbReference type="NCBIfam" id="NF011442">
    <property type="entry name" value="PRK14869.1-4"/>
    <property type="match status" value="1"/>
</dbReference>
<evidence type="ECO:0000256" key="8">
    <source>
        <dbReference type="PROSITE-ProRule" id="PRU00703"/>
    </source>
</evidence>
<proteinExistence type="predicted"/>
<keyword evidence="5" id="KW-0464">Manganese</keyword>
<comment type="cofactor">
    <cofactor evidence="1">
        <name>Mn(2+)</name>
        <dbReference type="ChEBI" id="CHEBI:29035"/>
    </cofactor>
</comment>
<dbReference type="SUPFAM" id="SSF54631">
    <property type="entry name" value="CBS-domain pair"/>
    <property type="match status" value="1"/>
</dbReference>
<evidence type="ECO:0000313" key="11">
    <source>
        <dbReference type="Proteomes" id="UP000198806"/>
    </source>
</evidence>
<keyword evidence="8" id="KW-0129">CBS domain</keyword>
<evidence type="ECO:0000256" key="4">
    <source>
        <dbReference type="ARBA" id="ARBA00022801"/>
    </source>
</evidence>
<comment type="catalytic activity">
    <reaction evidence="7">
        <text>diphosphate + H2O = 2 phosphate + H(+)</text>
        <dbReference type="Rhea" id="RHEA:24576"/>
        <dbReference type="ChEBI" id="CHEBI:15377"/>
        <dbReference type="ChEBI" id="CHEBI:15378"/>
        <dbReference type="ChEBI" id="CHEBI:33019"/>
        <dbReference type="ChEBI" id="CHEBI:43474"/>
        <dbReference type="EC" id="3.6.1.1"/>
    </reaction>
</comment>
<dbReference type="Gene3D" id="3.40.1390.20">
    <property type="entry name" value="HprK N-terminal domain-like"/>
    <property type="match status" value="1"/>
</dbReference>
<reference evidence="10 11" key="1">
    <citation type="submission" date="2016-10" db="EMBL/GenBank/DDBJ databases">
        <authorList>
            <person name="de Groot N.N."/>
        </authorList>
    </citation>
    <scope>NUCLEOTIDE SEQUENCE [LARGE SCALE GENOMIC DNA]</scope>
    <source>
        <strain evidence="10 11">DSM 1283</strain>
    </source>
</reference>